<dbReference type="SUPFAM" id="SSF69318">
    <property type="entry name" value="Integrin alpha N-terminal domain"/>
    <property type="match status" value="3"/>
</dbReference>
<sequence>MATGRIWSLPEIMLRCWCIPTEPTERSVRRRVPLQTSNNPRSLSTFKNDNIYTNCSVKGARSAPAPLPKSPGTRTVSAFQRCGQSFNIGRFTVGQLLNHLPVISLLILTCASCRPTSSEPLFTMPDASATGLDFVNELVETDSFNIIRYLYFYNGAGVGAGDLNQDGLPDLVFNANQSHPRIYLNTSETSLHFEDISTELGLDTIQGWGTGVALADVNGDGLLDIYLTQVGNYKNFRGHNRLLVHQGVENGRPVFREETEAYGLAFSGLSTQASFFDYDLDGDLDMYLLNHSSHRTSNYGRSNLRLEVDSINGDRLYRNDLDRSGETLKTGFTNVTRAAGIYASRIGYGLGIAVSDLDNNGYPDIYIGNDFHENDYLYWNEGGRFTEGITDAVSQTSQFSMGVDIADVNNDGYTDIFTLDMMPEEENIRKRSVGYDPYNIFLFKKSYGYHDQFPHNHLQINNAQGRPTFSELAAFAGIESTDWSWSCLWQDYDNDGDKDLFVSNGIVRRPNDLDYLNYIANPLVQEGASDLDLAARMPSGKVPNYFFLNDSELQFSKVEGLSPPSISSGATYADLDLDGDLDIVVSNINEQVFVYENQANRQPNNHYIRLKLVGEGGNPFGIGASVLIRTADRTISLENFPQRGFMSSVEPLLQTGLGGESVIESLTVRWPSGKTQTLRQVPAGQTLEIREAEAEAGQAGGQAATKPIFSPLNAIVDAVHKENTFNDIEREKLQPQLYSREGPALAVGDIDSDGQPDLYIGGARGQSPRLYRQENGTFREMQPGFWEQESAYEDTDAVFFDVDQDGDQDLYVGSGGNEHASEHAALIDRIYLNDGSGHFTKKAVSGLNIRFENTSCVRVSDYDQDGDPDLFVGSRVDKISYAAIPPSYILENNGNGNFSQRSTPLGMVTDAAWGDIDGDGDDDLVVVGDWMPVTLLINNGDGFAREELPDSEGWWRTVKLSDLDRDGHLDLIAGNFGTNTDIHPTAQAPLQLRVGEQYRKVYMTYGNGNAVPSANELVKQIPEFKKDFSTYEDYAQLNADDIFGDTRFETRKVTTFETAVYFNNGSGTFVRQSLPRSAQISSTNTILVEDVNGDGRKDLILAGNELHLNTRLGKKDASIGMVLLQKADRSFEAVHPARAGLDLKGMIRKAAKLEVGGNTVFTFAPNDGAIQCYKLTE</sequence>
<proteinExistence type="predicted"/>
<dbReference type="AlphaFoldDB" id="A0A2D0N5Q6"/>
<dbReference type="InterPro" id="IPR011519">
    <property type="entry name" value="UnbV_ASPIC"/>
</dbReference>
<evidence type="ECO:0000259" key="2">
    <source>
        <dbReference type="Pfam" id="PF07593"/>
    </source>
</evidence>
<dbReference type="InterPro" id="IPR027039">
    <property type="entry name" value="Crtac1"/>
</dbReference>
<name>A0A2D0N5Q6_FLAN2</name>
<dbReference type="Pfam" id="PF07593">
    <property type="entry name" value="UnbV_ASPIC"/>
    <property type="match status" value="1"/>
</dbReference>
<dbReference type="Pfam" id="PF13517">
    <property type="entry name" value="FG-GAP_3"/>
    <property type="match status" value="4"/>
</dbReference>
<evidence type="ECO:0000256" key="1">
    <source>
        <dbReference type="ARBA" id="ARBA00022729"/>
    </source>
</evidence>
<evidence type="ECO:0000313" key="3">
    <source>
        <dbReference type="EMBL" id="PHN03841.1"/>
    </source>
</evidence>
<evidence type="ECO:0000313" key="4">
    <source>
        <dbReference type="Proteomes" id="UP000223913"/>
    </source>
</evidence>
<gene>
    <name evidence="3" type="ORF">CRP01_25175</name>
</gene>
<organism evidence="3 4">
    <name type="scientific">Flavilitoribacter nigricans (strain ATCC 23147 / DSM 23189 / NBRC 102662 / NCIMB 1420 / SS-2)</name>
    <name type="common">Lewinella nigricans</name>
    <dbReference type="NCBI Taxonomy" id="1122177"/>
    <lineage>
        <taxon>Bacteria</taxon>
        <taxon>Pseudomonadati</taxon>
        <taxon>Bacteroidota</taxon>
        <taxon>Saprospiria</taxon>
        <taxon>Saprospirales</taxon>
        <taxon>Lewinellaceae</taxon>
        <taxon>Flavilitoribacter</taxon>
    </lineage>
</organism>
<dbReference type="Gene3D" id="2.130.10.130">
    <property type="entry name" value="Integrin alpha, N-terminal"/>
    <property type="match status" value="4"/>
</dbReference>
<reference evidence="3 4" key="1">
    <citation type="submission" date="2017-10" db="EMBL/GenBank/DDBJ databases">
        <title>The draft genome sequence of Lewinella nigricans NBRC 102662.</title>
        <authorList>
            <person name="Wang K."/>
        </authorList>
    </citation>
    <scope>NUCLEOTIDE SEQUENCE [LARGE SCALE GENOMIC DNA]</scope>
    <source>
        <strain evidence="3 4">NBRC 102662</strain>
    </source>
</reference>
<keyword evidence="1" id="KW-0732">Signal</keyword>
<accession>A0A2D0N5Q6</accession>
<dbReference type="InterPro" id="IPR028994">
    <property type="entry name" value="Integrin_alpha_N"/>
</dbReference>
<dbReference type="EMBL" id="PDUD01000029">
    <property type="protein sequence ID" value="PHN03841.1"/>
    <property type="molecule type" value="Genomic_DNA"/>
</dbReference>
<dbReference type="InterPro" id="IPR013517">
    <property type="entry name" value="FG-GAP"/>
</dbReference>
<dbReference type="PANTHER" id="PTHR16026">
    <property type="entry name" value="CARTILAGE ACIDIC PROTEIN 1"/>
    <property type="match status" value="1"/>
</dbReference>
<dbReference type="Proteomes" id="UP000223913">
    <property type="component" value="Unassembled WGS sequence"/>
</dbReference>
<comment type="caution">
    <text evidence="3">The sequence shown here is derived from an EMBL/GenBank/DDBJ whole genome shotgun (WGS) entry which is preliminary data.</text>
</comment>
<protein>
    <submittedName>
        <fullName evidence="3">RNA-binding protein</fullName>
    </submittedName>
</protein>
<feature type="domain" description="ASPIC/UnbV" evidence="2">
    <location>
        <begin position="621"/>
        <end position="687"/>
    </location>
</feature>
<dbReference type="OrthoDB" id="600363at2"/>
<dbReference type="PANTHER" id="PTHR16026:SF0">
    <property type="entry name" value="CARTILAGE ACIDIC PROTEIN 1"/>
    <property type="match status" value="1"/>
</dbReference>
<keyword evidence="4" id="KW-1185">Reference proteome</keyword>